<keyword evidence="2" id="KW-1185">Reference proteome</keyword>
<dbReference type="Proteomes" id="UP000593567">
    <property type="component" value="Unassembled WGS sequence"/>
</dbReference>
<evidence type="ECO:0000313" key="1">
    <source>
        <dbReference type="EMBL" id="KAF6016783.1"/>
    </source>
</evidence>
<sequence>MQSIPVCDTLYDMQHWVNVSRKECSYMNVTLPLMNFVYYKSVFKSLSSISSYTELFCNVYRAVRNGNK</sequence>
<gene>
    <name evidence="1" type="ORF">EB796_024916</name>
</gene>
<protein>
    <submittedName>
        <fullName evidence="1">Uncharacterized protein</fullName>
    </submittedName>
</protein>
<accession>A0A7J7IS66</accession>
<comment type="caution">
    <text evidence="1">The sequence shown here is derived from an EMBL/GenBank/DDBJ whole genome shotgun (WGS) entry which is preliminary data.</text>
</comment>
<dbReference type="EMBL" id="VXIV02003468">
    <property type="protein sequence ID" value="KAF6016783.1"/>
    <property type="molecule type" value="Genomic_DNA"/>
</dbReference>
<organism evidence="1 2">
    <name type="scientific">Bugula neritina</name>
    <name type="common">Brown bryozoan</name>
    <name type="synonym">Sertularia neritina</name>
    <dbReference type="NCBI Taxonomy" id="10212"/>
    <lineage>
        <taxon>Eukaryota</taxon>
        <taxon>Metazoa</taxon>
        <taxon>Spiralia</taxon>
        <taxon>Lophotrochozoa</taxon>
        <taxon>Bryozoa</taxon>
        <taxon>Gymnolaemata</taxon>
        <taxon>Cheilostomatida</taxon>
        <taxon>Flustrina</taxon>
        <taxon>Buguloidea</taxon>
        <taxon>Bugulidae</taxon>
        <taxon>Bugula</taxon>
    </lineage>
</organism>
<evidence type="ECO:0000313" key="2">
    <source>
        <dbReference type="Proteomes" id="UP000593567"/>
    </source>
</evidence>
<proteinExistence type="predicted"/>
<dbReference type="AlphaFoldDB" id="A0A7J7IS66"/>
<reference evidence="1" key="1">
    <citation type="submission" date="2020-06" db="EMBL/GenBank/DDBJ databases">
        <title>Draft genome of Bugula neritina, a colonial animal packing powerful symbionts and potential medicines.</title>
        <authorList>
            <person name="Rayko M."/>
        </authorList>
    </citation>
    <scope>NUCLEOTIDE SEQUENCE [LARGE SCALE GENOMIC DNA]</scope>
    <source>
        <strain evidence="1">Kwan_BN1</strain>
    </source>
</reference>
<name>A0A7J7IS66_BUGNE</name>